<dbReference type="Pfam" id="PF02898">
    <property type="entry name" value="NO_synthase"/>
    <property type="match status" value="1"/>
</dbReference>
<name>A0A323TF53_9BACI</name>
<evidence type="ECO:0000256" key="5">
    <source>
        <dbReference type="ARBA" id="ARBA00018859"/>
    </source>
</evidence>
<sequence>MNELYLQAEEFINKTYKELNKEELIPKRLKEIEHEIETSNHYNHTFEELEHGAKMAWRNANKCIGRLFWNTLSIKDAREIREDDHVFEALESHVRYATNKGKIRPTMTIFAPRRKGHTPVRIINHQIIRYAGYNFNNEIIGDPDSIPFTKLCQSLGWQGEGSHFDLLPLVIQLNDGELVWRSLQEKDVLQVDISHPELPDMNDLGLKWYAVPIISDMLLEIGGIRYPAAPFNGWYMGTEIGARNFADESRYNCLLAVAETMELDTSKASTLWKDRALVELNRAVLYSFQKVGVSIVDHHTAAEQFKKFEKNEQVANRELTGTWSWLIPPVSPAVTHIFHKEYNDQFVSPNFHYQNRIYNNNGDVE</sequence>
<dbReference type="GO" id="GO:0020037">
    <property type="term" value="F:heme binding"/>
    <property type="evidence" value="ECO:0007669"/>
    <property type="project" value="InterPro"/>
</dbReference>
<keyword evidence="9 11" id="KW-0408">Iron</keyword>
<organism evidence="14 15">
    <name type="scientific">Salipaludibacillus keqinensis</name>
    <dbReference type="NCBI Taxonomy" id="2045207"/>
    <lineage>
        <taxon>Bacteria</taxon>
        <taxon>Bacillati</taxon>
        <taxon>Bacillota</taxon>
        <taxon>Bacilli</taxon>
        <taxon>Bacillales</taxon>
        <taxon>Bacillaceae</taxon>
    </lineage>
</organism>
<gene>
    <name evidence="14" type="ORF">CR194_15960</name>
</gene>
<evidence type="ECO:0000256" key="6">
    <source>
        <dbReference type="ARBA" id="ARBA00022617"/>
    </source>
</evidence>
<dbReference type="InterPro" id="IPR044944">
    <property type="entry name" value="NOS_dom_3"/>
</dbReference>
<dbReference type="PIRSF" id="PIRSF037219">
    <property type="entry name" value="NOS_oxygenase"/>
    <property type="match status" value="1"/>
</dbReference>
<dbReference type="SUPFAM" id="SSF56512">
    <property type="entry name" value="Nitric oxide (NO) synthase oxygenase domain"/>
    <property type="match status" value="1"/>
</dbReference>
<evidence type="ECO:0000256" key="12">
    <source>
        <dbReference type="PIRSR" id="PIRSR037219-1"/>
    </source>
</evidence>
<evidence type="ECO:0000256" key="4">
    <source>
        <dbReference type="ARBA" id="ARBA00012735"/>
    </source>
</evidence>
<evidence type="ECO:0000256" key="1">
    <source>
        <dbReference type="ARBA" id="ARBA00001971"/>
    </source>
</evidence>
<dbReference type="Gene3D" id="3.90.340.10">
    <property type="entry name" value="Nitric Oxide Synthase, Chain A, domain 1"/>
    <property type="match status" value="1"/>
</dbReference>
<comment type="caution">
    <text evidence="14">The sequence shown here is derived from an EMBL/GenBank/DDBJ whole genome shotgun (WGS) entry which is preliminary data.</text>
</comment>
<dbReference type="EC" id="1.14.14.47" evidence="4 11"/>
<keyword evidence="7 11" id="KW-0479">Metal-binding</keyword>
<evidence type="ECO:0000256" key="10">
    <source>
        <dbReference type="ARBA" id="ARBA00048713"/>
    </source>
</evidence>
<accession>A0A323TF53</accession>
<feature type="domain" description="Nitric oxide synthase (NOS)" evidence="13">
    <location>
        <begin position="2"/>
        <end position="358"/>
    </location>
</feature>
<dbReference type="InterPro" id="IPR050607">
    <property type="entry name" value="NOS"/>
</dbReference>
<evidence type="ECO:0000256" key="2">
    <source>
        <dbReference type="ARBA" id="ARBA00002642"/>
    </source>
</evidence>
<dbReference type="PANTHER" id="PTHR43410">
    <property type="entry name" value="NITRIC OXIDE SYNTHASE OXYGENASE"/>
    <property type="match status" value="1"/>
</dbReference>
<dbReference type="PANTHER" id="PTHR43410:SF1">
    <property type="entry name" value="NITRIC OXIDE SYNTHASE"/>
    <property type="match status" value="1"/>
</dbReference>
<dbReference type="AlphaFoldDB" id="A0A323TF53"/>
<comment type="miscellaneous">
    <text evidence="11">This protein is similar to the oxygenase domain of eukaryotic nitric oxide synthases but lacks the reductase domain which, in eukaryotes, is responsible for transfer of electrons to the ferric heme during nitric oxide synthesis.</text>
</comment>
<dbReference type="Gene3D" id="3.90.440.10">
    <property type="entry name" value="Nitric Oxide Synthase,Heme Domain,Chain A domain 2"/>
    <property type="match status" value="1"/>
</dbReference>
<keyword evidence="6 11" id="KW-0349">Heme</keyword>
<dbReference type="RefSeq" id="WP_110610872.1">
    <property type="nucleotide sequence ID" value="NZ_PDOD01000004.1"/>
</dbReference>
<evidence type="ECO:0000256" key="11">
    <source>
        <dbReference type="PIRNR" id="PIRNR037219"/>
    </source>
</evidence>
<comment type="similarity">
    <text evidence="3 11">Belongs to the NOS family. Bacterial NOS oxygenase subfamily.</text>
</comment>
<dbReference type="InterPro" id="IPR044943">
    <property type="entry name" value="NOS_dom_1"/>
</dbReference>
<evidence type="ECO:0000256" key="3">
    <source>
        <dbReference type="ARBA" id="ARBA00005411"/>
    </source>
</evidence>
<comment type="cofactor">
    <cofactor evidence="1 11 12">
        <name>heme</name>
        <dbReference type="ChEBI" id="CHEBI:30413"/>
    </cofactor>
</comment>
<evidence type="ECO:0000256" key="8">
    <source>
        <dbReference type="ARBA" id="ARBA00023002"/>
    </source>
</evidence>
<keyword evidence="8 11" id="KW-0560">Oxidoreductase</keyword>
<comment type="catalytic activity">
    <reaction evidence="10">
        <text>3 reduced [flavodoxin] + 2 L-arginine + 4 O2 = 3 oxidized [flavodoxin] + 2 L-citrulline + 2 nitric oxide + 4 H2O + 5 H(+)</text>
        <dbReference type="Rhea" id="RHEA:52324"/>
        <dbReference type="Rhea" id="RHEA-COMP:10622"/>
        <dbReference type="Rhea" id="RHEA-COMP:10623"/>
        <dbReference type="ChEBI" id="CHEBI:15377"/>
        <dbReference type="ChEBI" id="CHEBI:15378"/>
        <dbReference type="ChEBI" id="CHEBI:15379"/>
        <dbReference type="ChEBI" id="CHEBI:16480"/>
        <dbReference type="ChEBI" id="CHEBI:32682"/>
        <dbReference type="ChEBI" id="CHEBI:57618"/>
        <dbReference type="ChEBI" id="CHEBI:57743"/>
        <dbReference type="ChEBI" id="CHEBI:58210"/>
        <dbReference type="EC" id="1.14.14.47"/>
    </reaction>
</comment>
<comment type="function">
    <text evidence="2 11">Catalyzes the production of nitric oxide.</text>
</comment>
<feature type="binding site" description="axial binding residue" evidence="12">
    <location>
        <position position="63"/>
    </location>
    <ligand>
        <name>heme</name>
        <dbReference type="ChEBI" id="CHEBI:30413"/>
    </ligand>
    <ligandPart>
        <name>Fe</name>
        <dbReference type="ChEBI" id="CHEBI:18248"/>
    </ligandPart>
</feature>
<evidence type="ECO:0000256" key="9">
    <source>
        <dbReference type="ARBA" id="ARBA00023004"/>
    </source>
</evidence>
<evidence type="ECO:0000256" key="7">
    <source>
        <dbReference type="ARBA" id="ARBA00022723"/>
    </source>
</evidence>
<dbReference type="OrthoDB" id="3398374at2"/>
<evidence type="ECO:0000259" key="13">
    <source>
        <dbReference type="Pfam" id="PF02898"/>
    </source>
</evidence>
<keyword evidence="15" id="KW-1185">Reference proteome</keyword>
<dbReference type="InterPro" id="IPR017142">
    <property type="entry name" value="Nitric_oxide_synthase_Oase-su"/>
</dbReference>
<dbReference type="InterPro" id="IPR036119">
    <property type="entry name" value="NOS_N_sf"/>
</dbReference>
<dbReference type="CDD" id="cd00575">
    <property type="entry name" value="NOS_oxygenase"/>
    <property type="match status" value="1"/>
</dbReference>
<proteinExistence type="inferred from homology"/>
<dbReference type="EMBL" id="PDOD01000004">
    <property type="protein sequence ID" value="PYZ92327.1"/>
    <property type="molecule type" value="Genomic_DNA"/>
</dbReference>
<evidence type="ECO:0000313" key="15">
    <source>
        <dbReference type="Proteomes" id="UP000248214"/>
    </source>
</evidence>
<comment type="subunit">
    <text evidence="11">Homodimer.</text>
</comment>
<reference evidence="14 15" key="1">
    <citation type="submission" date="2017-10" db="EMBL/GenBank/DDBJ databases">
        <title>Bacillus sp. nov., a halophilic bacterium isolated from a Keqin Lake.</title>
        <authorList>
            <person name="Wang H."/>
        </authorList>
    </citation>
    <scope>NUCLEOTIDE SEQUENCE [LARGE SCALE GENOMIC DNA]</scope>
    <source>
        <strain evidence="14 15">KQ-12</strain>
    </source>
</reference>
<dbReference type="GO" id="GO:0004517">
    <property type="term" value="F:nitric-oxide synthase activity"/>
    <property type="evidence" value="ECO:0007669"/>
    <property type="project" value="InterPro"/>
</dbReference>
<dbReference type="InterPro" id="IPR044940">
    <property type="entry name" value="NOS_dom_2"/>
</dbReference>
<dbReference type="Proteomes" id="UP000248214">
    <property type="component" value="Unassembled WGS sequence"/>
</dbReference>
<dbReference type="InterPro" id="IPR004030">
    <property type="entry name" value="NOS_N"/>
</dbReference>
<dbReference type="Gene3D" id="3.90.1230.10">
    <property type="entry name" value="Nitric Oxide Synthase, Chain A, domain 3"/>
    <property type="match status" value="1"/>
</dbReference>
<dbReference type="GO" id="GO:0006809">
    <property type="term" value="P:nitric oxide biosynthetic process"/>
    <property type="evidence" value="ECO:0007669"/>
    <property type="project" value="InterPro"/>
</dbReference>
<evidence type="ECO:0000313" key="14">
    <source>
        <dbReference type="EMBL" id="PYZ92327.1"/>
    </source>
</evidence>
<protein>
    <recommendedName>
        <fullName evidence="5 11">Nitric oxide synthase oxygenase</fullName>
        <ecNumber evidence="4 11">1.14.14.47</ecNumber>
    </recommendedName>
</protein>
<dbReference type="GO" id="GO:0046872">
    <property type="term" value="F:metal ion binding"/>
    <property type="evidence" value="ECO:0007669"/>
    <property type="project" value="UniProtKB-KW"/>
</dbReference>